<dbReference type="Pfam" id="PF12704">
    <property type="entry name" value="MacB_PCD"/>
    <property type="match status" value="1"/>
</dbReference>
<evidence type="ECO:0000256" key="7">
    <source>
        <dbReference type="SAM" id="Phobius"/>
    </source>
</evidence>
<dbReference type="InterPro" id="IPR050250">
    <property type="entry name" value="Macrolide_Exporter_MacB"/>
</dbReference>
<evidence type="ECO:0000256" key="3">
    <source>
        <dbReference type="ARBA" id="ARBA00022692"/>
    </source>
</evidence>
<evidence type="ECO:0000256" key="1">
    <source>
        <dbReference type="ARBA" id="ARBA00004651"/>
    </source>
</evidence>
<evidence type="ECO:0000259" key="9">
    <source>
        <dbReference type="Pfam" id="PF12704"/>
    </source>
</evidence>
<comment type="similarity">
    <text evidence="6">Belongs to the ABC-4 integral membrane protein family.</text>
</comment>
<dbReference type="PANTHER" id="PTHR30572">
    <property type="entry name" value="MEMBRANE COMPONENT OF TRANSPORTER-RELATED"/>
    <property type="match status" value="1"/>
</dbReference>
<feature type="transmembrane region" description="Helical" evidence="7">
    <location>
        <begin position="335"/>
        <end position="358"/>
    </location>
</feature>
<evidence type="ECO:0000256" key="6">
    <source>
        <dbReference type="ARBA" id="ARBA00038076"/>
    </source>
</evidence>
<feature type="transmembrane region" description="Helical" evidence="7">
    <location>
        <begin position="370"/>
        <end position="389"/>
    </location>
</feature>
<keyword evidence="2" id="KW-1003">Cell membrane</keyword>
<proteinExistence type="inferred from homology"/>
<feature type="transmembrane region" description="Helical" evidence="7">
    <location>
        <begin position="36"/>
        <end position="59"/>
    </location>
</feature>
<dbReference type="Pfam" id="PF02687">
    <property type="entry name" value="FtsX"/>
    <property type="match status" value="1"/>
</dbReference>
<dbReference type="EMBL" id="MTKR01000126">
    <property type="protein sequence ID" value="RWX50191.1"/>
    <property type="molecule type" value="Genomic_DNA"/>
</dbReference>
<protein>
    <submittedName>
        <fullName evidence="11">Putative ABC transport system permease protein</fullName>
    </submittedName>
</protein>
<comment type="caution">
    <text evidence="11">The sequence shown here is derived from an EMBL/GenBank/DDBJ whole genome shotgun (WGS) entry which is preliminary data.</text>
</comment>
<gene>
    <name evidence="10" type="ORF">VT99_11534</name>
    <name evidence="11" type="ORF">VU00_11262</name>
</gene>
<feature type="domain" description="ABC3 transporter permease C-terminal" evidence="8">
    <location>
        <begin position="286"/>
        <end position="399"/>
    </location>
</feature>
<dbReference type="Proteomes" id="UP000287615">
    <property type="component" value="Unassembled WGS sequence"/>
</dbReference>
<keyword evidence="4 7" id="KW-1133">Transmembrane helix</keyword>
<dbReference type="InterPro" id="IPR003838">
    <property type="entry name" value="ABC3_permease_C"/>
</dbReference>
<feature type="transmembrane region" description="Helical" evidence="7">
    <location>
        <begin position="283"/>
        <end position="304"/>
    </location>
</feature>
<keyword evidence="3 7" id="KW-0812">Transmembrane</keyword>
<evidence type="ECO:0000313" key="11">
    <source>
        <dbReference type="EMBL" id="RWX50191.1"/>
    </source>
</evidence>
<reference evidence="12 13" key="1">
    <citation type="submission" date="2017-01" db="EMBL/GenBank/DDBJ databases">
        <title>The cable genome- insights into the physiology and evolution of filamentous bacteria capable of sulfide oxidation via long distance electron transfer.</title>
        <authorList>
            <person name="Schreiber L."/>
            <person name="Bjerg J.T."/>
            <person name="Boggild A."/>
            <person name="Van De Vossenberg J."/>
            <person name="Meysman F."/>
            <person name="Nielsen L.P."/>
            <person name="Schramm A."/>
            <person name="Kjeldsen K.U."/>
        </authorList>
    </citation>
    <scope>NUCLEOTIDE SEQUENCE [LARGE SCALE GENOMIC DNA]</scope>
    <source>
        <strain evidence="10">A2</strain>
        <strain evidence="11">A3</strain>
    </source>
</reference>
<sequence>MFTTCDDERRGVKIIMLLTYVREAVRSLYTAKQRTLLALIGISIAIGAVIALVSIGVIWGEDMLRKASKSGPDILKIWVYSEKNFDESVTVEDAFLLLDKSETLAEVLPVITSQLDYSFRGQRGSVSIIGTIFSHKTMSRLRLKEGRFISPLDKNKAHVVVGAAALDAKDFKGGSDTTLLGSVIKLNNRPYTILGTLETTNFDWYANRSIIMPISTAMRYLGVKNISHIMARMRPDVDFRDATKEIEEYFKQSKPQQDMKVYVRANEQEIEEAKEQAAMQTKLLGVISAISLLVGGVGIMNVMLTSVMDRRREIGILRAIGARQRDIRRQFLTEAVILSLIGGVLGAGLGILSCYIVCSINEWTFFVPELGIWLGLGVSSLVGIFFGFYPAHKAAKLDPIAALRSD</sequence>
<evidence type="ECO:0000313" key="12">
    <source>
        <dbReference type="Proteomes" id="UP000286862"/>
    </source>
</evidence>
<feature type="domain" description="MacB-like periplasmic core" evidence="9">
    <location>
        <begin position="35"/>
        <end position="248"/>
    </location>
</feature>
<accession>A0A444JAT4</accession>
<dbReference type="GO" id="GO:0005886">
    <property type="term" value="C:plasma membrane"/>
    <property type="evidence" value="ECO:0007669"/>
    <property type="project" value="UniProtKB-SubCell"/>
</dbReference>
<dbReference type="EMBL" id="MTKQ01000153">
    <property type="protein sequence ID" value="RWX47695.1"/>
    <property type="molecule type" value="Genomic_DNA"/>
</dbReference>
<dbReference type="Proteomes" id="UP000286862">
    <property type="component" value="Unassembled WGS sequence"/>
</dbReference>
<evidence type="ECO:0000259" key="8">
    <source>
        <dbReference type="Pfam" id="PF02687"/>
    </source>
</evidence>
<evidence type="ECO:0000313" key="13">
    <source>
        <dbReference type="Proteomes" id="UP000287615"/>
    </source>
</evidence>
<comment type="subcellular location">
    <subcellularLocation>
        <location evidence="1">Cell membrane</location>
        <topology evidence="1">Multi-pass membrane protein</topology>
    </subcellularLocation>
</comment>
<organism evidence="11 13">
    <name type="scientific">Candidatus Electrothrix marina</name>
    <dbReference type="NCBI Taxonomy" id="1859130"/>
    <lineage>
        <taxon>Bacteria</taxon>
        <taxon>Pseudomonadati</taxon>
        <taxon>Thermodesulfobacteriota</taxon>
        <taxon>Desulfobulbia</taxon>
        <taxon>Desulfobulbales</taxon>
        <taxon>Desulfobulbaceae</taxon>
        <taxon>Candidatus Electrothrix</taxon>
    </lineage>
</organism>
<evidence type="ECO:0000256" key="2">
    <source>
        <dbReference type="ARBA" id="ARBA00022475"/>
    </source>
</evidence>
<evidence type="ECO:0000313" key="10">
    <source>
        <dbReference type="EMBL" id="RWX47695.1"/>
    </source>
</evidence>
<dbReference type="InterPro" id="IPR025857">
    <property type="entry name" value="MacB_PCD"/>
</dbReference>
<name>A0A444JAT4_9BACT</name>
<keyword evidence="5 7" id="KW-0472">Membrane</keyword>
<dbReference type="PANTHER" id="PTHR30572:SF4">
    <property type="entry name" value="ABC TRANSPORTER PERMEASE YTRF"/>
    <property type="match status" value="1"/>
</dbReference>
<evidence type="ECO:0000256" key="5">
    <source>
        <dbReference type="ARBA" id="ARBA00023136"/>
    </source>
</evidence>
<dbReference type="GO" id="GO:0022857">
    <property type="term" value="F:transmembrane transporter activity"/>
    <property type="evidence" value="ECO:0007669"/>
    <property type="project" value="TreeGrafter"/>
</dbReference>
<evidence type="ECO:0000256" key="4">
    <source>
        <dbReference type="ARBA" id="ARBA00022989"/>
    </source>
</evidence>
<dbReference type="AlphaFoldDB" id="A0A444JAT4"/>